<organism evidence="1 2">
    <name type="scientific">Saccharopolyspora elongata</name>
    <dbReference type="NCBI Taxonomy" id="2530387"/>
    <lineage>
        <taxon>Bacteria</taxon>
        <taxon>Bacillati</taxon>
        <taxon>Actinomycetota</taxon>
        <taxon>Actinomycetes</taxon>
        <taxon>Pseudonocardiales</taxon>
        <taxon>Pseudonocardiaceae</taxon>
        <taxon>Saccharopolyspora</taxon>
    </lineage>
</organism>
<dbReference type="AlphaFoldDB" id="A0A4R4ZEA3"/>
<gene>
    <name evidence="1" type="ORF">E1288_04105</name>
</gene>
<comment type="caution">
    <text evidence="1">The sequence shown here is derived from an EMBL/GenBank/DDBJ whole genome shotgun (WGS) entry which is preliminary data.</text>
</comment>
<dbReference type="Proteomes" id="UP000294947">
    <property type="component" value="Unassembled WGS sequence"/>
</dbReference>
<sequence>MSGFTADPATLEQIANVLRTSADALDTAGAVPPVPQAGDCSEAVCAAMALLCQSALGAVRGLVAAGEQVAHSGVEYVGIDQGQFVDERP</sequence>
<keyword evidence="2" id="KW-1185">Reference proteome</keyword>
<reference evidence="1 2" key="1">
    <citation type="submission" date="2019-03" db="EMBL/GenBank/DDBJ databases">
        <title>Draft genome sequences of novel Actinobacteria.</title>
        <authorList>
            <person name="Sahin N."/>
            <person name="Ay H."/>
            <person name="Saygin H."/>
        </authorList>
    </citation>
    <scope>NUCLEOTIDE SEQUENCE [LARGE SCALE GENOMIC DNA]</scope>
    <source>
        <strain evidence="1 2">7K502</strain>
    </source>
</reference>
<evidence type="ECO:0000313" key="2">
    <source>
        <dbReference type="Proteomes" id="UP000294947"/>
    </source>
</evidence>
<dbReference type="RefSeq" id="WP_132480899.1">
    <property type="nucleotide sequence ID" value="NZ_SMKW01000003.1"/>
</dbReference>
<evidence type="ECO:0000313" key="1">
    <source>
        <dbReference type="EMBL" id="TDD55629.1"/>
    </source>
</evidence>
<name>A0A4R4ZEA3_9PSEU</name>
<accession>A0A4R4ZEA3</accession>
<proteinExistence type="predicted"/>
<dbReference type="OrthoDB" id="5196016at2"/>
<protein>
    <submittedName>
        <fullName evidence="1">Uncharacterized protein</fullName>
    </submittedName>
</protein>
<dbReference type="EMBL" id="SMKW01000003">
    <property type="protein sequence ID" value="TDD55629.1"/>
    <property type="molecule type" value="Genomic_DNA"/>
</dbReference>